<feature type="transmembrane region" description="Helical" evidence="11">
    <location>
        <begin position="352"/>
        <end position="373"/>
    </location>
</feature>
<keyword evidence="7 11" id="KW-0378">Hydrolase</keyword>
<evidence type="ECO:0000256" key="3">
    <source>
        <dbReference type="ARBA" id="ARBA00009045"/>
    </source>
</evidence>
<reference evidence="14" key="1">
    <citation type="submission" date="2016-10" db="EMBL/GenBank/DDBJ databases">
        <authorList>
            <person name="Benchimol M."/>
            <person name="Almeida L.G."/>
            <person name="Vasconcelos A.T."/>
            <person name="Perreira-Neves A."/>
            <person name="Rosa I.A."/>
            <person name="Tasca T."/>
            <person name="Bogo M.R."/>
            <person name="de Souza W."/>
        </authorList>
    </citation>
    <scope>NUCLEOTIDE SEQUENCE [LARGE SCALE GENOMIC DNA]</scope>
    <source>
        <strain evidence="14">K</strain>
    </source>
</reference>
<dbReference type="RefSeq" id="XP_068358354.1">
    <property type="nucleotide sequence ID" value="XM_068505374.1"/>
</dbReference>
<gene>
    <name evidence="14" type="ORF">TRFO_27165</name>
</gene>
<dbReference type="InterPro" id="IPR035952">
    <property type="entry name" value="Rhomboid-like_sf"/>
</dbReference>
<dbReference type="Pfam" id="PF01694">
    <property type="entry name" value="Rhomboid"/>
    <property type="match status" value="1"/>
</dbReference>
<organism evidence="14 15">
    <name type="scientific">Tritrichomonas foetus</name>
    <dbReference type="NCBI Taxonomy" id="1144522"/>
    <lineage>
        <taxon>Eukaryota</taxon>
        <taxon>Metamonada</taxon>
        <taxon>Parabasalia</taxon>
        <taxon>Tritrichomonadida</taxon>
        <taxon>Tritrichomonadidae</taxon>
        <taxon>Tritrichomonas</taxon>
    </lineage>
</organism>
<comment type="caution">
    <text evidence="14">The sequence shown here is derived from an EMBL/GenBank/DDBJ whole genome shotgun (WGS) entry which is preliminary data.</text>
</comment>
<evidence type="ECO:0000256" key="9">
    <source>
        <dbReference type="ARBA" id="ARBA00022989"/>
    </source>
</evidence>
<dbReference type="SUPFAM" id="SSF144091">
    <property type="entry name" value="Rhomboid-like"/>
    <property type="match status" value="1"/>
</dbReference>
<evidence type="ECO:0000259" key="13">
    <source>
        <dbReference type="Pfam" id="PF01694"/>
    </source>
</evidence>
<dbReference type="PANTHER" id="PTHR22936">
    <property type="entry name" value="RHOMBOID-RELATED"/>
    <property type="match status" value="1"/>
</dbReference>
<accession>A0A1J4K2M4</accession>
<comment type="subcellular location">
    <subcellularLocation>
        <location evidence="2 11">Membrane</location>
        <topology evidence="2 11">Multi-pass membrane protein</topology>
    </subcellularLocation>
</comment>
<dbReference type="PANTHER" id="PTHR22936:SF69">
    <property type="entry name" value="RHOMBOID-LIKE PROTEIN"/>
    <property type="match status" value="1"/>
</dbReference>
<sequence>MTNIISVDDIKKKKGSEKPANARVFSVFGGRSSEPPPQPSTSTTTRFQGAGRSLNGEVVKPQQTTQPPSQPINQPLPTLHEYDRTDPLIDSFSEAHSQFSVPQELKFDFWSLNITDVNEISRCKTICALSYCPCCVGPCCSPNRKKDWFKFLKMTTFYMMVIQLILYIVSLALSKTVTWDLQPDLDILIKLGANGYQFLTKFHFHRLLSYIFLHGSIFHIFVNTFSQFLFVIPMESAWGYWRFLVIYFVSGIIGGLASGFQKTVVSVGASCSILGVMGAFAMLITIFWSRIGVNVRASYTMFLLMMPFQFVATSFLPNVDWVGHLGGFFGGQAVACIIFFKAASTPKIGKILLAVGIIELLALVTASLTFFILTRK</sequence>
<comment type="similarity">
    <text evidence="3 11">Belongs to the peptidase S54 family.</text>
</comment>
<evidence type="ECO:0000256" key="7">
    <source>
        <dbReference type="ARBA" id="ARBA00022801"/>
    </source>
</evidence>
<feature type="transmembrane region" description="Helical" evidence="11">
    <location>
        <begin position="239"/>
        <end position="258"/>
    </location>
</feature>
<feature type="transmembrane region" description="Helical" evidence="11">
    <location>
        <begin position="207"/>
        <end position="232"/>
    </location>
</feature>
<dbReference type="EC" id="3.4.21.105" evidence="4"/>
<evidence type="ECO:0000256" key="1">
    <source>
        <dbReference type="ARBA" id="ARBA00000156"/>
    </source>
</evidence>
<dbReference type="EMBL" id="MLAK01000766">
    <property type="protein sequence ID" value="OHT05218.1"/>
    <property type="molecule type" value="Genomic_DNA"/>
</dbReference>
<evidence type="ECO:0000313" key="14">
    <source>
        <dbReference type="EMBL" id="OHT05218.1"/>
    </source>
</evidence>
<evidence type="ECO:0000256" key="2">
    <source>
        <dbReference type="ARBA" id="ARBA00004141"/>
    </source>
</evidence>
<name>A0A1J4K2M4_9EUKA</name>
<dbReference type="AlphaFoldDB" id="A0A1J4K2M4"/>
<dbReference type="OrthoDB" id="418595at2759"/>
<keyword evidence="10 11" id="KW-0472">Membrane</keyword>
<evidence type="ECO:0000256" key="6">
    <source>
        <dbReference type="ARBA" id="ARBA00022692"/>
    </source>
</evidence>
<comment type="catalytic activity">
    <reaction evidence="1 11">
        <text>Cleaves type-1 transmembrane domains using a catalytic dyad composed of serine and histidine that are contributed by different transmembrane domains.</text>
        <dbReference type="EC" id="3.4.21.105"/>
    </reaction>
</comment>
<dbReference type="GO" id="GO:0006508">
    <property type="term" value="P:proteolysis"/>
    <property type="evidence" value="ECO:0007669"/>
    <property type="project" value="UniProtKB-KW"/>
</dbReference>
<dbReference type="Gene3D" id="1.20.1540.10">
    <property type="entry name" value="Rhomboid-like"/>
    <property type="match status" value="1"/>
</dbReference>
<feature type="transmembrane region" description="Helical" evidence="11">
    <location>
        <begin position="322"/>
        <end position="340"/>
    </location>
</feature>
<keyword evidence="9 11" id="KW-1133">Transmembrane helix</keyword>
<dbReference type="GO" id="GO:0004252">
    <property type="term" value="F:serine-type endopeptidase activity"/>
    <property type="evidence" value="ECO:0007669"/>
    <property type="project" value="InterPro"/>
</dbReference>
<evidence type="ECO:0000256" key="11">
    <source>
        <dbReference type="RuleBase" id="RU362115"/>
    </source>
</evidence>
<feature type="region of interest" description="Disordered" evidence="12">
    <location>
        <begin position="1"/>
        <end position="54"/>
    </location>
</feature>
<dbReference type="VEuPathDB" id="TrichDB:TRFO_27165"/>
<proteinExistence type="inferred from homology"/>
<keyword evidence="6 11" id="KW-0812">Transmembrane</keyword>
<keyword evidence="5 11" id="KW-0645">Protease</keyword>
<feature type="transmembrane region" description="Helical" evidence="11">
    <location>
        <begin position="264"/>
        <end position="287"/>
    </location>
</feature>
<evidence type="ECO:0000256" key="10">
    <source>
        <dbReference type="ARBA" id="ARBA00023136"/>
    </source>
</evidence>
<dbReference type="InterPro" id="IPR002610">
    <property type="entry name" value="Peptidase_S54_rhomboid-like"/>
</dbReference>
<feature type="transmembrane region" description="Helical" evidence="11">
    <location>
        <begin position="299"/>
        <end position="316"/>
    </location>
</feature>
<dbReference type="Proteomes" id="UP000179807">
    <property type="component" value="Unassembled WGS sequence"/>
</dbReference>
<evidence type="ECO:0000256" key="12">
    <source>
        <dbReference type="SAM" id="MobiDB-lite"/>
    </source>
</evidence>
<dbReference type="InterPro" id="IPR022764">
    <property type="entry name" value="Peptidase_S54_rhomboid_dom"/>
</dbReference>
<protein>
    <recommendedName>
        <fullName evidence="4">rhomboid protease</fullName>
        <ecNumber evidence="4">3.4.21.105</ecNumber>
    </recommendedName>
</protein>
<feature type="domain" description="Peptidase S54 rhomboid" evidence="13">
    <location>
        <begin position="203"/>
        <end position="339"/>
    </location>
</feature>
<dbReference type="GO" id="GO:0016020">
    <property type="term" value="C:membrane"/>
    <property type="evidence" value="ECO:0007669"/>
    <property type="project" value="UniProtKB-SubCell"/>
</dbReference>
<evidence type="ECO:0000256" key="5">
    <source>
        <dbReference type="ARBA" id="ARBA00022670"/>
    </source>
</evidence>
<evidence type="ECO:0000256" key="8">
    <source>
        <dbReference type="ARBA" id="ARBA00022825"/>
    </source>
</evidence>
<comment type="function">
    <text evidence="11">Serine protease involved in intramembrane proteolysis.</text>
</comment>
<evidence type="ECO:0000256" key="4">
    <source>
        <dbReference type="ARBA" id="ARBA00013039"/>
    </source>
</evidence>
<keyword evidence="15" id="KW-1185">Reference proteome</keyword>
<dbReference type="GeneID" id="94840078"/>
<evidence type="ECO:0000313" key="15">
    <source>
        <dbReference type="Proteomes" id="UP000179807"/>
    </source>
</evidence>
<feature type="transmembrane region" description="Helical" evidence="11">
    <location>
        <begin position="151"/>
        <end position="173"/>
    </location>
</feature>
<keyword evidence="8 11" id="KW-0720">Serine protease</keyword>